<evidence type="ECO:0000256" key="1">
    <source>
        <dbReference type="ARBA" id="ARBA00004496"/>
    </source>
</evidence>
<evidence type="ECO:0000313" key="12">
    <source>
        <dbReference type="EMBL" id="MBB6634211.1"/>
    </source>
</evidence>
<dbReference type="SUPFAM" id="SSF46689">
    <property type="entry name" value="Homeodomain-like"/>
    <property type="match status" value="2"/>
</dbReference>
<dbReference type="AlphaFoldDB" id="A0A841SZJ8"/>
<dbReference type="InterPro" id="IPR001789">
    <property type="entry name" value="Sig_transdc_resp-reg_receiver"/>
</dbReference>
<dbReference type="CDD" id="cd17536">
    <property type="entry name" value="REC_YesN-like"/>
    <property type="match status" value="1"/>
</dbReference>
<feature type="domain" description="Response regulatory" evidence="11">
    <location>
        <begin position="3"/>
        <end position="120"/>
    </location>
</feature>
<dbReference type="PANTHER" id="PTHR42713:SF3">
    <property type="entry name" value="TRANSCRIPTIONAL REGULATORY PROTEIN HPTR"/>
    <property type="match status" value="1"/>
</dbReference>
<dbReference type="PROSITE" id="PS50110">
    <property type="entry name" value="RESPONSE_REGULATORY"/>
    <property type="match status" value="1"/>
</dbReference>
<keyword evidence="6" id="KW-0238">DNA-binding</keyword>
<dbReference type="PROSITE" id="PS01124">
    <property type="entry name" value="HTH_ARAC_FAMILY_2"/>
    <property type="match status" value="1"/>
</dbReference>
<evidence type="ECO:0000256" key="3">
    <source>
        <dbReference type="ARBA" id="ARBA00022553"/>
    </source>
</evidence>
<organism evidence="12 13">
    <name type="scientific">Cohnella thailandensis</name>
    <dbReference type="NCBI Taxonomy" id="557557"/>
    <lineage>
        <taxon>Bacteria</taxon>
        <taxon>Bacillati</taxon>
        <taxon>Bacillota</taxon>
        <taxon>Bacilli</taxon>
        <taxon>Bacillales</taxon>
        <taxon>Paenibacillaceae</taxon>
        <taxon>Cohnella</taxon>
    </lineage>
</organism>
<dbReference type="InterPro" id="IPR009057">
    <property type="entry name" value="Homeodomain-like_sf"/>
</dbReference>
<keyword evidence="2" id="KW-0963">Cytoplasm</keyword>
<comment type="caution">
    <text evidence="12">The sequence shown here is derived from an EMBL/GenBank/DDBJ whole genome shotgun (WGS) entry which is preliminary data.</text>
</comment>
<gene>
    <name evidence="12" type="ORF">H7B67_08825</name>
</gene>
<dbReference type="SUPFAM" id="SSF52172">
    <property type="entry name" value="CheY-like"/>
    <property type="match status" value="1"/>
</dbReference>
<comment type="subcellular location">
    <subcellularLocation>
        <location evidence="1">Cytoplasm</location>
    </subcellularLocation>
</comment>
<dbReference type="RefSeq" id="WP_185119441.1">
    <property type="nucleotide sequence ID" value="NZ_JACJVQ010000006.1"/>
</dbReference>
<evidence type="ECO:0000256" key="7">
    <source>
        <dbReference type="ARBA" id="ARBA00023163"/>
    </source>
</evidence>
<proteinExistence type="predicted"/>
<dbReference type="GO" id="GO:0003700">
    <property type="term" value="F:DNA-binding transcription factor activity"/>
    <property type="evidence" value="ECO:0007669"/>
    <property type="project" value="InterPro"/>
</dbReference>
<dbReference type="Pfam" id="PF12833">
    <property type="entry name" value="HTH_18"/>
    <property type="match status" value="1"/>
</dbReference>
<evidence type="ECO:0000259" key="10">
    <source>
        <dbReference type="PROSITE" id="PS01124"/>
    </source>
</evidence>
<dbReference type="InterPro" id="IPR051552">
    <property type="entry name" value="HptR"/>
</dbReference>
<evidence type="ECO:0000256" key="2">
    <source>
        <dbReference type="ARBA" id="ARBA00022490"/>
    </source>
</evidence>
<evidence type="ECO:0000256" key="6">
    <source>
        <dbReference type="ARBA" id="ARBA00023125"/>
    </source>
</evidence>
<dbReference type="InterPro" id="IPR018060">
    <property type="entry name" value="HTH_AraC"/>
</dbReference>
<dbReference type="Gene3D" id="1.10.10.60">
    <property type="entry name" value="Homeodomain-like"/>
    <property type="match status" value="2"/>
</dbReference>
<keyword evidence="13" id="KW-1185">Reference proteome</keyword>
<dbReference type="GO" id="GO:0005737">
    <property type="term" value="C:cytoplasm"/>
    <property type="evidence" value="ECO:0007669"/>
    <property type="project" value="UniProtKB-SubCell"/>
</dbReference>
<feature type="modified residue" description="4-aspartylphosphate" evidence="8">
    <location>
        <position position="55"/>
    </location>
</feature>
<dbReference type="SMART" id="SM00448">
    <property type="entry name" value="REC"/>
    <property type="match status" value="1"/>
</dbReference>
<dbReference type="Pfam" id="PF00072">
    <property type="entry name" value="Response_reg"/>
    <property type="match status" value="1"/>
</dbReference>
<feature type="compositionally biased region" description="Basic and acidic residues" evidence="9">
    <location>
        <begin position="546"/>
        <end position="558"/>
    </location>
</feature>
<accession>A0A841SZJ8</accession>
<evidence type="ECO:0000256" key="9">
    <source>
        <dbReference type="SAM" id="MobiDB-lite"/>
    </source>
</evidence>
<protein>
    <submittedName>
        <fullName evidence="12">Response regulator</fullName>
    </submittedName>
</protein>
<evidence type="ECO:0000256" key="8">
    <source>
        <dbReference type="PROSITE-ProRule" id="PRU00169"/>
    </source>
</evidence>
<evidence type="ECO:0000313" key="13">
    <source>
        <dbReference type="Proteomes" id="UP000535838"/>
    </source>
</evidence>
<evidence type="ECO:0000259" key="11">
    <source>
        <dbReference type="PROSITE" id="PS50110"/>
    </source>
</evidence>
<evidence type="ECO:0000256" key="5">
    <source>
        <dbReference type="ARBA" id="ARBA00023015"/>
    </source>
</evidence>
<name>A0A841SZJ8_9BACL</name>
<dbReference type="InterPro" id="IPR011006">
    <property type="entry name" value="CheY-like_superfamily"/>
</dbReference>
<dbReference type="GO" id="GO:0000160">
    <property type="term" value="P:phosphorelay signal transduction system"/>
    <property type="evidence" value="ECO:0007669"/>
    <property type="project" value="UniProtKB-KW"/>
</dbReference>
<evidence type="ECO:0000256" key="4">
    <source>
        <dbReference type="ARBA" id="ARBA00023012"/>
    </source>
</evidence>
<feature type="domain" description="HTH araC/xylS-type" evidence="10">
    <location>
        <begin position="429"/>
        <end position="526"/>
    </location>
</feature>
<dbReference type="Proteomes" id="UP000535838">
    <property type="component" value="Unassembled WGS sequence"/>
</dbReference>
<dbReference type="Gene3D" id="3.40.50.2300">
    <property type="match status" value="1"/>
</dbReference>
<keyword evidence="5" id="KW-0805">Transcription regulation</keyword>
<keyword evidence="7" id="KW-0804">Transcription</keyword>
<feature type="region of interest" description="Disordered" evidence="9">
    <location>
        <begin position="529"/>
        <end position="558"/>
    </location>
</feature>
<keyword evidence="4" id="KW-0902">Two-component regulatory system</keyword>
<dbReference type="SMART" id="SM00342">
    <property type="entry name" value="HTH_ARAC"/>
    <property type="match status" value="1"/>
</dbReference>
<keyword evidence="3 8" id="KW-0597">Phosphoprotein</keyword>
<dbReference type="EMBL" id="JACJVQ010000006">
    <property type="protein sequence ID" value="MBB6634211.1"/>
    <property type="molecule type" value="Genomic_DNA"/>
</dbReference>
<dbReference type="GO" id="GO:0043565">
    <property type="term" value="F:sequence-specific DNA binding"/>
    <property type="evidence" value="ECO:0007669"/>
    <property type="project" value="InterPro"/>
</dbReference>
<dbReference type="PANTHER" id="PTHR42713">
    <property type="entry name" value="HISTIDINE KINASE-RELATED"/>
    <property type="match status" value="1"/>
</dbReference>
<reference evidence="12 13" key="1">
    <citation type="submission" date="2020-08" db="EMBL/GenBank/DDBJ databases">
        <title>Cohnella phylogeny.</title>
        <authorList>
            <person name="Dunlap C."/>
        </authorList>
    </citation>
    <scope>NUCLEOTIDE SEQUENCE [LARGE SCALE GENOMIC DNA]</scope>
    <source>
        <strain evidence="12 13">DSM 25241</strain>
    </source>
</reference>
<sequence length="558" mass="63043">MYRVLIVEDEFIVRYGIRSMIDWEMIGLQLAGEAANGKEALEWISKEPLDILITDIKMPVMDGIELISHVRRSYPEMKIIILSNLEDFHYAKEAIRHGVSEYLVKSDMMPRDFEQALLNVKVGLDAARSESAALARVSEEVPLRRKKFLTELIEAGTDDPASADLTAESLGIGRLRSAYVLHISLNASEQGFTEKRAAVTEALGQAWPYGQPGCEVFPDKQGDLNLLLMGDEASGVSDEDALPRLTARGEEFIRLLAEQYRLVATIGVGGPIRAWDQAKEAYSQAVWAARQKMFLGTGRVLLYDGEAHRRQSEPSEQVRVASAQLQAMAYASQSRELTAYLKSLFGQLSARRDPDLVHIVSLELLMILTTLWPDVSSDDRQVLELKKQYYDQLSWLETLQESEAWFTESFEALAQHIALMYNSDRNSIMKAAQYIQQYYHQEISLQAISHYVHLSKNYFANLFKKEMGESFLEYLTRIRIENAKELLKRDLKATDVGTRVGIHDPKYFSKVFKKIVGLSPSEYRSLVRSARQSEGGGSDLAGTHGLPEELREGELECE</sequence>